<dbReference type="EMBL" id="CP036259">
    <property type="protein sequence ID" value="QDR81320.1"/>
    <property type="molecule type" value="Genomic_DNA"/>
</dbReference>
<dbReference type="PANTHER" id="PTHR43581:SF2">
    <property type="entry name" value="EXCINUCLEASE ATPASE SUBUNIT"/>
    <property type="match status" value="1"/>
</dbReference>
<dbReference type="SMART" id="SM00382">
    <property type="entry name" value="AAA"/>
    <property type="match status" value="1"/>
</dbReference>
<dbReference type="InterPro" id="IPR041427">
    <property type="entry name" value="AbiJ-NTD3"/>
</dbReference>
<dbReference type="GO" id="GO:0005524">
    <property type="term" value="F:ATP binding"/>
    <property type="evidence" value="ECO:0007669"/>
    <property type="project" value="InterPro"/>
</dbReference>
<dbReference type="KEGG" id="sted:SPTER_26980"/>
<dbReference type="RefSeq" id="WP_144350820.1">
    <property type="nucleotide sequence ID" value="NZ_CP036259.1"/>
</dbReference>
<dbReference type="Pfam" id="PF18860">
    <property type="entry name" value="AbiJ_NTD3"/>
    <property type="match status" value="1"/>
</dbReference>
<proteinExistence type="predicted"/>
<dbReference type="OrthoDB" id="9801813at2"/>
<keyword evidence="3" id="KW-1185">Reference proteome</keyword>
<name>A0A517DVD0_9FIRM</name>
<dbReference type="Proteomes" id="UP000320776">
    <property type="component" value="Chromosome"/>
</dbReference>
<accession>A0A517DVD0</accession>
<dbReference type="Pfam" id="PF13304">
    <property type="entry name" value="AAA_21"/>
    <property type="match status" value="1"/>
</dbReference>
<dbReference type="AlphaFoldDB" id="A0A517DVD0"/>
<dbReference type="PANTHER" id="PTHR43581">
    <property type="entry name" value="ATP/GTP PHOSPHATASE"/>
    <property type="match status" value="1"/>
</dbReference>
<reference evidence="2 3" key="1">
    <citation type="submission" date="2019-02" db="EMBL/GenBank/DDBJ databases">
        <title>Closed genome of Sporomusa termitida DSM 4440.</title>
        <authorList>
            <person name="Poehlein A."/>
            <person name="Daniel R."/>
        </authorList>
    </citation>
    <scope>NUCLEOTIDE SEQUENCE [LARGE SCALE GENOMIC DNA]</scope>
    <source>
        <strain evidence="2 3">DSM 4440</strain>
    </source>
</reference>
<sequence length="629" mass="72594">MIIPSIRQNIIDILTKQSVPFYGESELIDFLTRIWDLKTMPSTDPRFRNAEEDIVQHMISNYDWSEKELLWNYLKLSDCDDQIFIDFLELTIHPDVQLNIDTLNERLYCYSEYLEYSGYTVDMAGFIVGTPVYRIIKIEEVSDTVGIPFYTVEWKGKLPQEARFPCIQLMGDSWNDYGYQTLFHASYFISRSKKYTLGDVKILEKGRDTTDLPDHFYRLNPSYCSLGQSVDYYKEISAICLDLRFQVLDALNDIAINEALASEFKSEEAFSQSLLRYSEAEKAFKEGKNYINIQGNEIDKNFDFTFSYKLSKAEELHIIKFNFNENDYLPYRINLLIGKNGTGKTQLLASLAQIISGNVQHKDNFFPDRPSFSKIIAISYSIFDEFSKPEKKHQNYGSYKYCGVRNRQGYLDLQAVVTELNKAKATIIRHKRVNFWKDILCDIMEDEELFSLESNLTVSDLAKYSSGQNMVFATMTQVIAYIEKDSLLLFDEPETHLHPNAIAKVVRALYKLLNTFESYAIIASHSPVIAQEVPSKYIHIIERIGNVPSVRVPGIECFGENLTTITNDIFYVGAVPSIHKDYFIQLAKQLSYEDILSLFEKRLSFNAKMIVKALISEDNNNEKSKPAGR</sequence>
<evidence type="ECO:0000313" key="2">
    <source>
        <dbReference type="EMBL" id="QDR81320.1"/>
    </source>
</evidence>
<organism evidence="2 3">
    <name type="scientific">Sporomusa termitida</name>
    <dbReference type="NCBI Taxonomy" id="2377"/>
    <lineage>
        <taxon>Bacteria</taxon>
        <taxon>Bacillati</taxon>
        <taxon>Bacillota</taxon>
        <taxon>Negativicutes</taxon>
        <taxon>Selenomonadales</taxon>
        <taxon>Sporomusaceae</taxon>
        <taxon>Sporomusa</taxon>
    </lineage>
</organism>
<dbReference type="InterPro" id="IPR051396">
    <property type="entry name" value="Bact_Antivir_Def_Nuclease"/>
</dbReference>
<dbReference type="InterPro" id="IPR003959">
    <property type="entry name" value="ATPase_AAA_core"/>
</dbReference>
<protein>
    <submittedName>
        <fullName evidence="2">Restriction system-associated AAA family ATPase</fullName>
    </submittedName>
</protein>
<feature type="domain" description="AAA+ ATPase" evidence="1">
    <location>
        <begin position="330"/>
        <end position="546"/>
    </location>
</feature>
<dbReference type="InterPro" id="IPR003593">
    <property type="entry name" value="AAA+_ATPase"/>
</dbReference>
<dbReference type="Gene3D" id="3.40.50.300">
    <property type="entry name" value="P-loop containing nucleotide triphosphate hydrolases"/>
    <property type="match status" value="1"/>
</dbReference>
<evidence type="ECO:0000313" key="3">
    <source>
        <dbReference type="Proteomes" id="UP000320776"/>
    </source>
</evidence>
<dbReference type="GO" id="GO:0016887">
    <property type="term" value="F:ATP hydrolysis activity"/>
    <property type="evidence" value="ECO:0007669"/>
    <property type="project" value="InterPro"/>
</dbReference>
<dbReference type="SUPFAM" id="SSF52540">
    <property type="entry name" value="P-loop containing nucleoside triphosphate hydrolases"/>
    <property type="match status" value="1"/>
</dbReference>
<dbReference type="InterPro" id="IPR027417">
    <property type="entry name" value="P-loop_NTPase"/>
</dbReference>
<gene>
    <name evidence="2" type="ORF">SPTER_26980</name>
</gene>
<evidence type="ECO:0000259" key="1">
    <source>
        <dbReference type="SMART" id="SM00382"/>
    </source>
</evidence>